<dbReference type="SUPFAM" id="SSF51735">
    <property type="entry name" value="NAD(P)-binding Rossmann-fold domains"/>
    <property type="match status" value="1"/>
</dbReference>
<comment type="similarity">
    <text evidence="1">Belongs to the short-chain dehydrogenases/reductases (SDR) family.</text>
</comment>
<dbReference type="Proteomes" id="UP001295740">
    <property type="component" value="Unassembled WGS sequence"/>
</dbReference>
<dbReference type="PRINTS" id="PR00081">
    <property type="entry name" value="GDHRDH"/>
</dbReference>
<name>A0AAI8YPN1_9PEZI</name>
<protein>
    <submittedName>
        <fullName evidence="2">Uu.00g054250.m01.CDS01</fullName>
    </submittedName>
</protein>
<organism evidence="2 3">
    <name type="scientific">Anthostomella pinea</name>
    <dbReference type="NCBI Taxonomy" id="933095"/>
    <lineage>
        <taxon>Eukaryota</taxon>
        <taxon>Fungi</taxon>
        <taxon>Dikarya</taxon>
        <taxon>Ascomycota</taxon>
        <taxon>Pezizomycotina</taxon>
        <taxon>Sordariomycetes</taxon>
        <taxon>Xylariomycetidae</taxon>
        <taxon>Xylariales</taxon>
        <taxon>Xylariaceae</taxon>
        <taxon>Anthostomella</taxon>
    </lineage>
</organism>
<proteinExistence type="inferred from homology"/>
<comment type="caution">
    <text evidence="2">The sequence shown here is derived from an EMBL/GenBank/DDBJ whole genome shotgun (WGS) entry which is preliminary data.</text>
</comment>
<dbReference type="PANTHER" id="PTHR43544">
    <property type="entry name" value="SHORT-CHAIN DEHYDROGENASE/REDUCTASE"/>
    <property type="match status" value="1"/>
</dbReference>
<dbReference type="AlphaFoldDB" id="A0AAI8YPN1"/>
<sequence length="252" mass="27455">MTVILVTGGNRGIGLAIVQAVGTRVADATVLVGCRSTANAEEPIKELKKLGVPAKLKALEITITDDASIRAAVKVVEENHGKLDVLINNAAAVTLPKSTDLTDVRESWARTLDCVATSQVLVTKAFLPLLRKAEWGRVVMNSSARGSIGRNIALELPPSPHWLYNCSKAALNLATIDFRNAEVRDIPDERDHITFWTVSPGHCKTGFNNFRGVKDPAEGAEVIARLLESKRGEISSATFWEFEEGKFQQVPW</sequence>
<evidence type="ECO:0000313" key="3">
    <source>
        <dbReference type="Proteomes" id="UP001295740"/>
    </source>
</evidence>
<dbReference type="InterPro" id="IPR002347">
    <property type="entry name" value="SDR_fam"/>
</dbReference>
<gene>
    <name evidence="2" type="ORF">KHLLAP_LOCUS12878</name>
</gene>
<dbReference type="Pfam" id="PF00106">
    <property type="entry name" value="adh_short"/>
    <property type="match status" value="1"/>
</dbReference>
<reference evidence="2" key="1">
    <citation type="submission" date="2023-10" db="EMBL/GenBank/DDBJ databases">
        <authorList>
            <person name="Hackl T."/>
        </authorList>
    </citation>
    <scope>NUCLEOTIDE SEQUENCE</scope>
</reference>
<dbReference type="GO" id="GO:0019748">
    <property type="term" value="P:secondary metabolic process"/>
    <property type="evidence" value="ECO:0007669"/>
    <property type="project" value="TreeGrafter"/>
</dbReference>
<evidence type="ECO:0000256" key="1">
    <source>
        <dbReference type="ARBA" id="ARBA00006484"/>
    </source>
</evidence>
<dbReference type="GO" id="GO:0016491">
    <property type="term" value="F:oxidoreductase activity"/>
    <property type="evidence" value="ECO:0007669"/>
    <property type="project" value="TreeGrafter"/>
</dbReference>
<dbReference type="GO" id="GO:0005737">
    <property type="term" value="C:cytoplasm"/>
    <property type="evidence" value="ECO:0007669"/>
    <property type="project" value="TreeGrafter"/>
</dbReference>
<accession>A0AAI8YPN1</accession>
<dbReference type="Gene3D" id="3.40.50.720">
    <property type="entry name" value="NAD(P)-binding Rossmann-like Domain"/>
    <property type="match status" value="1"/>
</dbReference>
<dbReference type="EMBL" id="CAUWAG010000019">
    <property type="protein sequence ID" value="CAJ2512410.1"/>
    <property type="molecule type" value="Genomic_DNA"/>
</dbReference>
<keyword evidence="3" id="KW-1185">Reference proteome</keyword>
<dbReference type="InterPro" id="IPR051468">
    <property type="entry name" value="Fungal_SecMetab_SDRs"/>
</dbReference>
<dbReference type="InterPro" id="IPR036291">
    <property type="entry name" value="NAD(P)-bd_dom_sf"/>
</dbReference>
<dbReference type="PANTHER" id="PTHR43544:SF32">
    <property type="entry name" value="CHAIN DEHYDROGENASE, PUTATIVE (AFU_ORTHOLOGUE AFUA_5G01530)-RELATED"/>
    <property type="match status" value="1"/>
</dbReference>
<evidence type="ECO:0000313" key="2">
    <source>
        <dbReference type="EMBL" id="CAJ2512410.1"/>
    </source>
</evidence>